<organism evidence="2 3">
    <name type="scientific">Cronartium quercuum f. sp. fusiforme G11</name>
    <dbReference type="NCBI Taxonomy" id="708437"/>
    <lineage>
        <taxon>Eukaryota</taxon>
        <taxon>Fungi</taxon>
        <taxon>Dikarya</taxon>
        <taxon>Basidiomycota</taxon>
        <taxon>Pucciniomycotina</taxon>
        <taxon>Pucciniomycetes</taxon>
        <taxon>Pucciniales</taxon>
        <taxon>Coleosporiaceae</taxon>
        <taxon>Cronartium</taxon>
    </lineage>
</organism>
<feature type="compositionally biased region" description="Basic and acidic residues" evidence="1">
    <location>
        <begin position="67"/>
        <end position="79"/>
    </location>
</feature>
<gene>
    <name evidence="2" type="ORF">CROQUDRAFT_107993</name>
</gene>
<evidence type="ECO:0000256" key="1">
    <source>
        <dbReference type="SAM" id="MobiDB-lite"/>
    </source>
</evidence>
<keyword evidence="3" id="KW-1185">Reference proteome</keyword>
<sequence>MTEANNLLSVLDPRRRVPHPQVISLPVARTASQSRKGRSLTTSLHESLILGESSRPHPSLTGVPQRAGRESETSEERRGLPVHSNNIYLNMSKLHASDQITLNQQAMFHFRKSSASPFRTITPPHLDWEYMCSRVGSRDDSHRVARLKDPRRRRVYVSAAPRVGIKFCHLRLPTSFRVQLVHFHKSGTPTRPNIRALTSVYNQYVESVGRSTESEGEEDEENGISVAVVKMVISQLSTSSQEA</sequence>
<name>A0A9P6TC17_9BASI</name>
<evidence type="ECO:0000313" key="2">
    <source>
        <dbReference type="EMBL" id="KAG0145193.1"/>
    </source>
</evidence>
<accession>A0A9P6TC17</accession>
<evidence type="ECO:0000313" key="3">
    <source>
        <dbReference type="Proteomes" id="UP000886653"/>
    </source>
</evidence>
<dbReference type="AlphaFoldDB" id="A0A9P6TC17"/>
<proteinExistence type="predicted"/>
<dbReference type="EMBL" id="MU167281">
    <property type="protein sequence ID" value="KAG0145193.1"/>
    <property type="molecule type" value="Genomic_DNA"/>
</dbReference>
<comment type="caution">
    <text evidence="2">The sequence shown here is derived from an EMBL/GenBank/DDBJ whole genome shotgun (WGS) entry which is preliminary data.</text>
</comment>
<protein>
    <submittedName>
        <fullName evidence="2">Uncharacterized protein</fullName>
    </submittedName>
</protein>
<reference evidence="2" key="1">
    <citation type="submission" date="2013-11" db="EMBL/GenBank/DDBJ databases">
        <title>Genome sequence of the fusiform rust pathogen reveals effectors for host alternation and coevolution with pine.</title>
        <authorList>
            <consortium name="DOE Joint Genome Institute"/>
            <person name="Smith K."/>
            <person name="Pendleton A."/>
            <person name="Kubisiak T."/>
            <person name="Anderson C."/>
            <person name="Salamov A."/>
            <person name="Aerts A."/>
            <person name="Riley R."/>
            <person name="Clum A."/>
            <person name="Lindquist E."/>
            <person name="Ence D."/>
            <person name="Campbell M."/>
            <person name="Kronenberg Z."/>
            <person name="Feau N."/>
            <person name="Dhillon B."/>
            <person name="Hamelin R."/>
            <person name="Burleigh J."/>
            <person name="Smith J."/>
            <person name="Yandell M."/>
            <person name="Nelson C."/>
            <person name="Grigoriev I."/>
            <person name="Davis J."/>
        </authorList>
    </citation>
    <scope>NUCLEOTIDE SEQUENCE</scope>
    <source>
        <strain evidence="2">G11</strain>
    </source>
</reference>
<feature type="region of interest" description="Disordered" evidence="1">
    <location>
        <begin position="47"/>
        <end position="81"/>
    </location>
</feature>
<dbReference type="Proteomes" id="UP000886653">
    <property type="component" value="Unassembled WGS sequence"/>
</dbReference>